<evidence type="ECO:0000313" key="4">
    <source>
        <dbReference type="Proteomes" id="UP001156690"/>
    </source>
</evidence>
<dbReference type="InterPro" id="IPR002882">
    <property type="entry name" value="CofD"/>
</dbReference>
<comment type="similarity">
    <text evidence="2">Belongs to the gluconeogenesis factor family.</text>
</comment>
<name>A0AAV5NRM7_9VIBR</name>
<dbReference type="HAMAP" id="MF_00973">
    <property type="entry name" value="Gluconeogen_factor"/>
    <property type="match status" value="1"/>
</dbReference>
<organism evidence="3 4">
    <name type="scientific">Vibrio penaeicida</name>
    <dbReference type="NCBI Taxonomy" id="104609"/>
    <lineage>
        <taxon>Bacteria</taxon>
        <taxon>Pseudomonadati</taxon>
        <taxon>Pseudomonadota</taxon>
        <taxon>Gammaproteobacteria</taxon>
        <taxon>Vibrionales</taxon>
        <taxon>Vibrionaceae</taxon>
        <taxon>Vibrio</taxon>
    </lineage>
</organism>
<dbReference type="Gene3D" id="3.40.50.10680">
    <property type="entry name" value="CofD-like domains"/>
    <property type="match status" value="1"/>
</dbReference>
<dbReference type="NCBIfam" id="TIGR01826">
    <property type="entry name" value="CofD_related"/>
    <property type="match status" value="1"/>
</dbReference>
<dbReference type="Pfam" id="PF01933">
    <property type="entry name" value="CofD"/>
    <property type="match status" value="1"/>
</dbReference>
<keyword evidence="4" id="KW-1185">Reference proteome</keyword>
<dbReference type="GO" id="GO:0043743">
    <property type="term" value="F:LPPG:FO 2-phospho-L-lactate transferase activity"/>
    <property type="evidence" value="ECO:0007669"/>
    <property type="project" value="InterPro"/>
</dbReference>
<dbReference type="CDD" id="cd07187">
    <property type="entry name" value="YvcK_like"/>
    <property type="match status" value="1"/>
</dbReference>
<evidence type="ECO:0000256" key="1">
    <source>
        <dbReference type="ARBA" id="ARBA00022490"/>
    </source>
</evidence>
<dbReference type="InterPro" id="IPR010119">
    <property type="entry name" value="Gluconeogen_factor"/>
</dbReference>
<comment type="caution">
    <text evidence="3">The sequence shown here is derived from an EMBL/GenBank/DDBJ whole genome shotgun (WGS) entry which is preliminary data.</text>
</comment>
<dbReference type="EMBL" id="BSNX01000025">
    <property type="protein sequence ID" value="GLQ72979.1"/>
    <property type="molecule type" value="Genomic_DNA"/>
</dbReference>
<dbReference type="RefSeq" id="WP_126606784.1">
    <property type="nucleotide sequence ID" value="NZ_AP025144.1"/>
</dbReference>
<dbReference type="InterPro" id="IPR038136">
    <property type="entry name" value="CofD-like_dom_sf"/>
</dbReference>
<dbReference type="SUPFAM" id="SSF142338">
    <property type="entry name" value="CofD-like"/>
    <property type="match status" value="1"/>
</dbReference>
<evidence type="ECO:0000256" key="2">
    <source>
        <dbReference type="HAMAP-Rule" id="MF_00973"/>
    </source>
</evidence>
<accession>A0AAV5NRM7</accession>
<dbReference type="PANTHER" id="PTHR30135">
    <property type="entry name" value="UNCHARACTERIZED PROTEIN YVCK-RELATED"/>
    <property type="match status" value="1"/>
</dbReference>
<gene>
    <name evidence="3" type="ORF">GCM10007932_23390</name>
</gene>
<dbReference type="AlphaFoldDB" id="A0AAV5NRM7"/>
<dbReference type="PANTHER" id="PTHR30135:SF3">
    <property type="entry name" value="GLUCONEOGENESIS FACTOR-RELATED"/>
    <property type="match status" value="1"/>
</dbReference>
<proteinExistence type="inferred from homology"/>
<protein>
    <recommendedName>
        <fullName evidence="2">Putative gluconeogenesis factor</fullName>
    </recommendedName>
</protein>
<reference evidence="4" key="1">
    <citation type="journal article" date="2019" name="Int. J. Syst. Evol. Microbiol.">
        <title>The Global Catalogue of Microorganisms (GCM) 10K type strain sequencing project: providing services to taxonomists for standard genome sequencing and annotation.</title>
        <authorList>
            <consortium name="The Broad Institute Genomics Platform"/>
            <consortium name="The Broad Institute Genome Sequencing Center for Infectious Disease"/>
            <person name="Wu L."/>
            <person name="Ma J."/>
        </authorList>
    </citation>
    <scope>NUCLEOTIDE SEQUENCE [LARGE SCALE GENOMIC DNA]</scope>
    <source>
        <strain evidence="4">NBRC 15640</strain>
    </source>
</reference>
<evidence type="ECO:0000313" key="3">
    <source>
        <dbReference type="EMBL" id="GLQ72979.1"/>
    </source>
</evidence>
<keyword evidence="1 2" id="KW-0963">Cytoplasm</keyword>
<sequence>MTLYKNKKVVAIGGGHGLGRMLAALKDFGNNATGIVTTTDNGGSTGRIRDCQGGIAWGDTRNCINQLITEPSIGSMMFEYRFKGVGELNDHNLGNLMLTALDNLSIRPLEAINLIRDMLKVDINIVPMTEHPTDLTALSVSGEWVRGETSVDETEYDLQRLYLEPQVQATKEGIKAIEEANCIVLGPGSFLTSIMPPLLLPELGKAIARNSTAKLVFVENLSPEYGPAGRMTLQEKLTWCQRACDGREIDVLLGKDDYEAFTGVREIVTIDLASANHQWRHDRTKLQKAIENLLG</sequence>
<comment type="function">
    <text evidence="2">Required for morphogenesis under gluconeogenic growth conditions.</text>
</comment>
<dbReference type="Proteomes" id="UP001156690">
    <property type="component" value="Unassembled WGS sequence"/>
</dbReference>
<dbReference type="GO" id="GO:0008360">
    <property type="term" value="P:regulation of cell shape"/>
    <property type="evidence" value="ECO:0007669"/>
    <property type="project" value="UniProtKB-UniRule"/>
</dbReference>
<comment type="subcellular location">
    <subcellularLocation>
        <location evidence="2">Cytoplasm</location>
    </subcellularLocation>
</comment>
<dbReference type="GO" id="GO:0005737">
    <property type="term" value="C:cytoplasm"/>
    <property type="evidence" value="ECO:0007669"/>
    <property type="project" value="UniProtKB-SubCell"/>
</dbReference>